<dbReference type="OrthoDB" id="9801392at2"/>
<dbReference type="InterPro" id="IPR004027">
    <property type="entry name" value="SEC_C_motif"/>
</dbReference>
<dbReference type="Gene3D" id="3.10.450.50">
    <property type="match status" value="1"/>
</dbReference>
<dbReference type="eggNOG" id="COG3012">
    <property type="taxonomic scope" value="Bacteria"/>
</dbReference>
<dbReference type="PANTHER" id="PTHR41878">
    <property type="entry name" value="LEXA REPRESSOR-RELATED"/>
    <property type="match status" value="1"/>
</dbReference>
<keyword evidence="4" id="KW-1185">Reference proteome</keyword>
<dbReference type="InterPro" id="IPR012912">
    <property type="entry name" value="Plasmid_pRiA4b_Orf3-like"/>
</dbReference>
<dbReference type="RefSeq" id="WP_009579993.1">
    <property type="nucleotide sequence ID" value="NZ_AMZN01000039.1"/>
</dbReference>
<dbReference type="SUPFAM" id="SSF159941">
    <property type="entry name" value="MM3350-like"/>
    <property type="match status" value="1"/>
</dbReference>
<feature type="coiled-coil region" evidence="1">
    <location>
        <begin position="174"/>
        <end position="205"/>
    </location>
</feature>
<dbReference type="EMBL" id="AMZN01000039">
    <property type="protein sequence ID" value="ELR71515.1"/>
    <property type="molecule type" value="Genomic_DNA"/>
</dbReference>
<name>L8JRM4_9BACT</name>
<feature type="domain" description="Plasmid pRiA4b Orf3-like" evidence="2">
    <location>
        <begin position="4"/>
        <end position="175"/>
    </location>
</feature>
<dbReference type="Pfam" id="PF02810">
    <property type="entry name" value="SEC-C"/>
    <property type="match status" value="1"/>
</dbReference>
<evidence type="ECO:0000313" key="3">
    <source>
        <dbReference type="EMBL" id="ELR71515.1"/>
    </source>
</evidence>
<dbReference type="SUPFAM" id="SSF103642">
    <property type="entry name" value="Sec-C motif"/>
    <property type="match status" value="1"/>
</dbReference>
<evidence type="ECO:0000259" key="2">
    <source>
        <dbReference type="Pfam" id="PF07929"/>
    </source>
</evidence>
<dbReference type="Gene3D" id="3.10.290.30">
    <property type="entry name" value="MM3350-like"/>
    <property type="match status" value="1"/>
</dbReference>
<dbReference type="InterPro" id="IPR024047">
    <property type="entry name" value="MM3350-like_sf"/>
</dbReference>
<evidence type="ECO:0000313" key="4">
    <source>
        <dbReference type="Proteomes" id="UP000011135"/>
    </source>
</evidence>
<keyword evidence="1" id="KW-0175">Coiled coil</keyword>
<dbReference type="AlphaFoldDB" id="L8JRM4"/>
<accession>L8JRM4</accession>
<proteinExistence type="predicted"/>
<comment type="caution">
    <text evidence="3">The sequence shown here is derived from an EMBL/GenBank/DDBJ whole genome shotgun (WGS) entry which is preliminary data.</text>
</comment>
<gene>
    <name evidence="3" type="ORF">C900_02578</name>
</gene>
<organism evidence="3 4">
    <name type="scientific">Fulvivirga imtechensis AK7</name>
    <dbReference type="NCBI Taxonomy" id="1237149"/>
    <lineage>
        <taxon>Bacteria</taxon>
        <taxon>Pseudomonadati</taxon>
        <taxon>Bacteroidota</taxon>
        <taxon>Cytophagia</taxon>
        <taxon>Cytophagales</taxon>
        <taxon>Fulvivirgaceae</taxon>
        <taxon>Fulvivirga</taxon>
    </lineage>
</organism>
<dbReference type="PANTHER" id="PTHR41878:SF1">
    <property type="entry name" value="TNPR PROTEIN"/>
    <property type="match status" value="1"/>
</dbReference>
<dbReference type="STRING" id="1237149.C900_02578"/>
<reference evidence="3 4" key="1">
    <citation type="submission" date="2012-12" db="EMBL/GenBank/DDBJ databases">
        <title>Genome assembly of Fulvivirga imtechensis AK7.</title>
        <authorList>
            <person name="Nupur N."/>
            <person name="Khatri I."/>
            <person name="Kumar R."/>
            <person name="Subramanian S."/>
            <person name="Pinnaka A."/>
        </authorList>
    </citation>
    <scope>NUCLEOTIDE SEQUENCE [LARGE SCALE GENOMIC DNA]</scope>
    <source>
        <strain evidence="3 4">AK7</strain>
    </source>
</reference>
<evidence type="ECO:0000256" key="1">
    <source>
        <dbReference type="SAM" id="Coils"/>
    </source>
</evidence>
<dbReference type="eggNOG" id="COG4974">
    <property type="taxonomic scope" value="Bacteria"/>
</dbReference>
<protein>
    <recommendedName>
        <fullName evidence="2">Plasmid pRiA4b Orf3-like domain-containing protein</fullName>
    </recommendedName>
</protein>
<dbReference type="Pfam" id="PF07929">
    <property type="entry name" value="PRiA4_ORF3"/>
    <property type="match status" value="1"/>
</dbReference>
<sequence length="608" mass="70659">MINIYQFHIELRDSDPKIWRRIQVTADATFEELHDIIQLAMGWESDHLYEFTVGNTKVYDFQDAIDEGNNPLERDSMDTLLDELVTKEKSRFIYVYDFGDHWEHVIRLEKVLSKEKDQPLPVCIEGEGACPPEDSGGILAYREMISILADRGHPEYDYVMEWLGEDWNSEFFDCNRANSLLQDYAEQCEEIYDEASEIFANLSENEPDNYPDEGFENEYDELSKYSCPEDVLRSEYIREDMEDWLGIALEEPKSVEFRTSERLCGLGFDKKEANNMILQALSVEWFYELKYEIDHMEDRYAYNLDHLPDSPLEITRLQDALAILDGCVKGVPFSAIEYLQNDSSEEATAAILMALANRPKDDTDVPFWYTVAAEGHLCEELIDPVIKLYEGSWGSDWLHDQGQYLIGKLAQKYPELTSKKVLDAMEKDADNRAMPYIFYLFDVFYFCDAAIYKARLLALLERDDLSWYDTLAGTIADLQISEGLPVLKRKLKDLQISHDDEWRQHNLVEVNEAIQVLEGELTLDPEFSKPLCLKREGSWKDHLIQHEHLFYDDGGYFDFLENPDHYLPSSTLWPLFSDSKPYIKEKVPGRNDPCYCGSGKKYKKCCMG</sequence>
<dbReference type="Proteomes" id="UP000011135">
    <property type="component" value="Unassembled WGS sequence"/>
</dbReference>